<keyword evidence="3" id="KW-1185">Reference proteome</keyword>
<evidence type="ECO:0000313" key="3">
    <source>
        <dbReference type="Proteomes" id="UP000298138"/>
    </source>
</evidence>
<proteinExistence type="predicted"/>
<accession>A0A4S2N069</accession>
<feature type="transmembrane region" description="Helical" evidence="1">
    <location>
        <begin position="36"/>
        <end position="54"/>
    </location>
</feature>
<dbReference type="EMBL" id="ML220115">
    <property type="protein sequence ID" value="TGZ82387.1"/>
    <property type="molecule type" value="Genomic_DNA"/>
</dbReference>
<dbReference type="InParanoid" id="A0A4S2N069"/>
<keyword evidence="1" id="KW-0812">Transmembrane</keyword>
<dbReference type="AlphaFoldDB" id="A0A4S2N069"/>
<gene>
    <name evidence="2" type="ORF">EX30DRAFT_183863</name>
</gene>
<evidence type="ECO:0000313" key="2">
    <source>
        <dbReference type="EMBL" id="TGZ82387.1"/>
    </source>
</evidence>
<feature type="transmembrane region" description="Helical" evidence="1">
    <location>
        <begin position="83"/>
        <end position="100"/>
    </location>
</feature>
<protein>
    <submittedName>
        <fullName evidence="2">Uncharacterized protein</fullName>
    </submittedName>
</protein>
<dbReference type="Proteomes" id="UP000298138">
    <property type="component" value="Unassembled WGS sequence"/>
</dbReference>
<name>A0A4S2N069_9PEZI</name>
<keyword evidence="1" id="KW-0472">Membrane</keyword>
<keyword evidence="1" id="KW-1133">Transmembrane helix</keyword>
<organism evidence="2 3">
    <name type="scientific">Ascodesmis nigricans</name>
    <dbReference type="NCBI Taxonomy" id="341454"/>
    <lineage>
        <taxon>Eukaryota</taxon>
        <taxon>Fungi</taxon>
        <taxon>Dikarya</taxon>
        <taxon>Ascomycota</taxon>
        <taxon>Pezizomycotina</taxon>
        <taxon>Pezizomycetes</taxon>
        <taxon>Pezizales</taxon>
        <taxon>Ascodesmidaceae</taxon>
        <taxon>Ascodesmis</taxon>
    </lineage>
</organism>
<evidence type="ECO:0000256" key="1">
    <source>
        <dbReference type="SAM" id="Phobius"/>
    </source>
</evidence>
<sequence length="127" mass="15725">MPFFFFGGEWSRSSCLSLSICWYRCRCSSWAKALDFLGWFFFLCLIFLYYFFFLHSQGMRGERYLDIWGYQSVYLCVIYRKRCFYFVSAVFFFFFFFFFFFSSGDFWVFIFVLHSLCFIEDRGNTIW</sequence>
<reference evidence="2 3" key="1">
    <citation type="submission" date="2019-04" db="EMBL/GenBank/DDBJ databases">
        <title>Comparative genomics and transcriptomics to analyze fruiting body development in filamentous ascomycetes.</title>
        <authorList>
            <consortium name="DOE Joint Genome Institute"/>
            <person name="Lutkenhaus R."/>
            <person name="Traeger S."/>
            <person name="Breuer J."/>
            <person name="Kuo A."/>
            <person name="Lipzen A."/>
            <person name="Pangilinan J."/>
            <person name="Dilworth D."/>
            <person name="Sandor L."/>
            <person name="Poggeler S."/>
            <person name="Barry K."/>
            <person name="Grigoriev I.V."/>
            <person name="Nowrousian M."/>
        </authorList>
    </citation>
    <scope>NUCLEOTIDE SEQUENCE [LARGE SCALE GENOMIC DNA]</scope>
    <source>
        <strain evidence="2 3">CBS 389.68</strain>
    </source>
</reference>